<sequence length="326" mass="38521">MKEKKNKFMLFMLIISHLLDIHCHFIFSFQFLFSNKFRYARNDPVFAMRGLMHSIQRDMVMLENQLPLFFFDPLMPTGEASTRLNPSNVKPWLERSLDLLGDNGELHCLDVFRRSLLKFSYTPTPRSEEDPLPLNLVDKRQQQLVHCVTELREAGVKFKTRKTDRFWDIRFEHGCLEIPKLLIHDGTKSLFSNLIAFEQCHIDSTKDITSYIIFMDNLINSSEDVSYLHYCGIIEHWLGSDAEVADLFNRLCQEVFFDPKDSYLSKLSDEVNYYYSRRWNALKATLKHRYFNNPWAYFSFFAAVILLVLTLVQSFYAVYAYYKPPS</sequence>
<dbReference type="Proteomes" id="UP000028999">
    <property type="component" value="Unassembled WGS sequence"/>
</dbReference>
<accession>A0A078GCF7</accession>
<evidence type="ECO:0000313" key="3">
    <source>
        <dbReference type="Proteomes" id="UP000028999"/>
    </source>
</evidence>
<keyword evidence="1" id="KW-0812">Transmembrane</keyword>
<dbReference type="InterPro" id="IPR004158">
    <property type="entry name" value="DUF247_pln"/>
</dbReference>
<dbReference type="OMA" id="FMENIDM"/>
<evidence type="ECO:0000256" key="1">
    <source>
        <dbReference type="SAM" id="Phobius"/>
    </source>
</evidence>
<dbReference type="AlphaFoldDB" id="A0A078GCF7"/>
<dbReference type="Pfam" id="PF03140">
    <property type="entry name" value="DUF247"/>
    <property type="match status" value="1"/>
</dbReference>
<feature type="transmembrane region" description="Helical" evidence="1">
    <location>
        <begin position="295"/>
        <end position="322"/>
    </location>
</feature>
<dbReference type="EMBL" id="LK032139">
    <property type="protein sequence ID" value="CDY23016.1"/>
    <property type="molecule type" value="Genomic_DNA"/>
</dbReference>
<proteinExistence type="predicted"/>
<gene>
    <name evidence="2" type="primary">BnaC07g31710D</name>
    <name evidence="2" type="ORF">GSBRNA2T00021465001</name>
</gene>
<keyword evidence="3" id="KW-1185">Reference proteome</keyword>
<protein>
    <submittedName>
        <fullName evidence="2">BnaC07g31710D protein</fullName>
    </submittedName>
</protein>
<organism evidence="2 3">
    <name type="scientific">Brassica napus</name>
    <name type="common">Rape</name>
    <dbReference type="NCBI Taxonomy" id="3708"/>
    <lineage>
        <taxon>Eukaryota</taxon>
        <taxon>Viridiplantae</taxon>
        <taxon>Streptophyta</taxon>
        <taxon>Embryophyta</taxon>
        <taxon>Tracheophyta</taxon>
        <taxon>Spermatophyta</taxon>
        <taxon>Magnoliopsida</taxon>
        <taxon>eudicotyledons</taxon>
        <taxon>Gunneridae</taxon>
        <taxon>Pentapetalae</taxon>
        <taxon>rosids</taxon>
        <taxon>malvids</taxon>
        <taxon>Brassicales</taxon>
        <taxon>Brassicaceae</taxon>
        <taxon>Brassiceae</taxon>
        <taxon>Brassica</taxon>
    </lineage>
</organism>
<dbReference type="Gramene" id="CDY23016">
    <property type="protein sequence ID" value="CDY23016"/>
    <property type="gene ID" value="GSBRNA2T00021465001"/>
</dbReference>
<keyword evidence="1" id="KW-0472">Membrane</keyword>
<dbReference type="STRING" id="3708.A0A078GCF7"/>
<dbReference type="PaxDb" id="3708-A0A078GCF7"/>
<evidence type="ECO:0000313" key="2">
    <source>
        <dbReference type="EMBL" id="CDY23016.1"/>
    </source>
</evidence>
<keyword evidence="1" id="KW-1133">Transmembrane helix</keyword>
<reference evidence="2 3" key="1">
    <citation type="journal article" date="2014" name="Science">
        <title>Plant genetics. Early allopolyploid evolution in the post-Neolithic Brassica napus oilseed genome.</title>
        <authorList>
            <person name="Chalhoub B."/>
            <person name="Denoeud F."/>
            <person name="Liu S."/>
            <person name="Parkin I.A."/>
            <person name="Tang H."/>
            <person name="Wang X."/>
            <person name="Chiquet J."/>
            <person name="Belcram H."/>
            <person name="Tong C."/>
            <person name="Samans B."/>
            <person name="Correa M."/>
            <person name="Da Silva C."/>
            <person name="Just J."/>
            <person name="Falentin C."/>
            <person name="Koh C.S."/>
            <person name="Le Clainche I."/>
            <person name="Bernard M."/>
            <person name="Bento P."/>
            <person name="Noel B."/>
            <person name="Labadie K."/>
            <person name="Alberti A."/>
            <person name="Charles M."/>
            <person name="Arnaud D."/>
            <person name="Guo H."/>
            <person name="Daviaud C."/>
            <person name="Alamery S."/>
            <person name="Jabbari K."/>
            <person name="Zhao M."/>
            <person name="Edger P.P."/>
            <person name="Chelaifa H."/>
            <person name="Tack D."/>
            <person name="Lassalle G."/>
            <person name="Mestiri I."/>
            <person name="Schnel N."/>
            <person name="Le Paslier M.C."/>
            <person name="Fan G."/>
            <person name="Renault V."/>
            <person name="Bayer P.E."/>
            <person name="Golicz A.A."/>
            <person name="Manoli S."/>
            <person name="Lee T.H."/>
            <person name="Thi V.H."/>
            <person name="Chalabi S."/>
            <person name="Hu Q."/>
            <person name="Fan C."/>
            <person name="Tollenaere R."/>
            <person name="Lu Y."/>
            <person name="Battail C."/>
            <person name="Shen J."/>
            <person name="Sidebottom C.H."/>
            <person name="Wang X."/>
            <person name="Canaguier A."/>
            <person name="Chauveau A."/>
            <person name="Berard A."/>
            <person name="Deniot G."/>
            <person name="Guan M."/>
            <person name="Liu Z."/>
            <person name="Sun F."/>
            <person name="Lim Y.P."/>
            <person name="Lyons E."/>
            <person name="Town C.D."/>
            <person name="Bancroft I."/>
            <person name="Wang X."/>
            <person name="Meng J."/>
            <person name="Ma J."/>
            <person name="Pires J.C."/>
            <person name="King G.J."/>
            <person name="Brunel D."/>
            <person name="Delourme R."/>
            <person name="Renard M."/>
            <person name="Aury J.M."/>
            <person name="Adams K.L."/>
            <person name="Batley J."/>
            <person name="Snowdon R.J."/>
            <person name="Tost J."/>
            <person name="Edwards D."/>
            <person name="Zhou Y."/>
            <person name="Hua W."/>
            <person name="Sharpe A.G."/>
            <person name="Paterson A.H."/>
            <person name="Guan C."/>
            <person name="Wincker P."/>
        </authorList>
    </citation>
    <scope>NUCLEOTIDE SEQUENCE [LARGE SCALE GENOMIC DNA]</scope>
    <source>
        <strain evidence="3">cv. Darmor-bzh</strain>
    </source>
</reference>
<dbReference type="PANTHER" id="PTHR31170:SF25">
    <property type="entry name" value="BNAA09G04570D PROTEIN"/>
    <property type="match status" value="1"/>
</dbReference>
<dbReference type="PANTHER" id="PTHR31170">
    <property type="entry name" value="BNAC04G53230D PROTEIN"/>
    <property type="match status" value="1"/>
</dbReference>
<name>A0A078GCF7_BRANA</name>